<dbReference type="OrthoDB" id="4964195at2"/>
<dbReference type="RefSeq" id="WP_096893578.1">
    <property type="nucleotide sequence ID" value="NZ_BAOS01000010.1"/>
</dbReference>
<proteinExistence type="predicted"/>
<accession>A0A286TWP3</accession>
<evidence type="ECO:0000313" key="3">
    <source>
        <dbReference type="Proteomes" id="UP000218542"/>
    </source>
</evidence>
<comment type="caution">
    <text evidence="2">The sequence shown here is derived from an EMBL/GenBank/DDBJ whole genome shotgun (WGS) entry which is preliminary data.</text>
</comment>
<evidence type="ECO:0000259" key="1">
    <source>
        <dbReference type="Pfam" id="PF08878"/>
    </source>
</evidence>
<protein>
    <submittedName>
        <fullName evidence="2">DNA primase</fullName>
    </submittedName>
</protein>
<dbReference type="EMBL" id="BAOS01000010">
    <property type="protein sequence ID" value="GAX60292.1"/>
    <property type="molecule type" value="Genomic_DNA"/>
</dbReference>
<evidence type="ECO:0000313" key="2">
    <source>
        <dbReference type="EMBL" id="GAX60292.1"/>
    </source>
</evidence>
<name>A0A286TWP3_9BACT</name>
<dbReference type="Pfam" id="PF08878">
    <property type="entry name" value="HamA"/>
    <property type="match status" value="1"/>
</dbReference>
<gene>
    <name evidence="2" type="ORF">SCALIN_C10_0052</name>
</gene>
<organism evidence="2 3">
    <name type="scientific">Candidatus Scalindua japonica</name>
    <dbReference type="NCBI Taxonomy" id="1284222"/>
    <lineage>
        <taxon>Bacteria</taxon>
        <taxon>Pseudomonadati</taxon>
        <taxon>Planctomycetota</taxon>
        <taxon>Candidatus Brocadiia</taxon>
        <taxon>Candidatus Brocadiales</taxon>
        <taxon>Candidatus Scalinduaceae</taxon>
        <taxon>Candidatus Scalindua</taxon>
    </lineage>
</organism>
<keyword evidence="3" id="KW-1185">Reference proteome</keyword>
<dbReference type="InterPro" id="IPR014976">
    <property type="entry name" value="AbpA_HamA_C"/>
</dbReference>
<feature type="domain" description="Anti-bacteriophage protein A/HamA C-terminal" evidence="1">
    <location>
        <begin position="28"/>
        <end position="210"/>
    </location>
</feature>
<dbReference type="Proteomes" id="UP000218542">
    <property type="component" value="Unassembled WGS sequence"/>
</dbReference>
<sequence>MDRIEKAIDNLLIGSYGEINSRLQQVSCDIEIKGTNSKGYCYSLRVDANGELRLKDLVEFIDTKLVDYAIPKKDIDEARNYFNNTGSASKVLALKKRAKTLFTDLEKTGEGGETLLYILVLEYLKIPQLISKMTLKTSGQVHYQGADGIHVKFDNEKGKLNLFWGESKMYKKMSTAMDNCLSCVKDFSLDPQSAESVQQGDLELITSNLNANVKMTF</sequence>
<dbReference type="AlphaFoldDB" id="A0A286TWP3"/>
<reference evidence="3" key="1">
    <citation type="journal article" date="2017" name="Environ. Microbiol. Rep.">
        <title>Genetic Diversity of Marine Anaerobic Ammonium-Oxidizing Bacteria as Revealed by Genomic and Proteomic Analyses of 'Candidatus Scalindua japonica'.</title>
        <authorList>
            <person name="Oshiki M."/>
            <person name="Mizuto K."/>
            <person name="Kimura Z."/>
            <person name="Kindaichi T."/>
            <person name="Satoh H."/>
            <person name="Okabe S."/>
        </authorList>
    </citation>
    <scope>NUCLEOTIDE SEQUENCE [LARGE SCALE GENOMIC DNA]</scope>
    <source>
        <strain evidence="3">husup-a2</strain>
    </source>
</reference>